<feature type="binding site" evidence="15">
    <location>
        <position position="79"/>
    </location>
    <ligand>
        <name>Zn(2+)</name>
        <dbReference type="ChEBI" id="CHEBI:29105"/>
        <note>catalytic</note>
    </ligand>
</feature>
<dbReference type="PANTHER" id="PTHR38011">
    <property type="entry name" value="DIHYDROFOLATE REDUCTASE FAMILY PROTEIN (AFU_ORTHOLOGUE AFUA_8G06820)"/>
    <property type="match status" value="1"/>
</dbReference>
<dbReference type="InterPro" id="IPR004794">
    <property type="entry name" value="Eubact_RibD"/>
</dbReference>
<evidence type="ECO:0000256" key="14">
    <source>
        <dbReference type="PIRSR" id="PIRSR006769-2"/>
    </source>
</evidence>
<dbReference type="SUPFAM" id="SSF53927">
    <property type="entry name" value="Cytidine deaminase-like"/>
    <property type="match status" value="1"/>
</dbReference>
<dbReference type="Gene3D" id="3.40.430.10">
    <property type="entry name" value="Dihydrofolate Reductase, subunit A"/>
    <property type="match status" value="1"/>
</dbReference>
<dbReference type="GO" id="GO:0008703">
    <property type="term" value="F:5-amino-6-(5-phosphoribosylamino)uracil reductase activity"/>
    <property type="evidence" value="ECO:0007669"/>
    <property type="project" value="UniProtKB-EC"/>
</dbReference>
<evidence type="ECO:0000256" key="15">
    <source>
        <dbReference type="PIRSR" id="PIRSR006769-3"/>
    </source>
</evidence>
<dbReference type="eggNOG" id="COG1985">
    <property type="taxonomic scope" value="Bacteria"/>
</dbReference>
<dbReference type="GO" id="GO:0008835">
    <property type="term" value="F:diaminohydroxyphosphoribosylaminopyrimidine deaminase activity"/>
    <property type="evidence" value="ECO:0007669"/>
    <property type="project" value="UniProtKB-EC"/>
</dbReference>
<dbReference type="InterPro" id="IPR002125">
    <property type="entry name" value="CMP_dCMP_dom"/>
</dbReference>
<dbReference type="PROSITE" id="PS00903">
    <property type="entry name" value="CYT_DCMP_DEAMINASES_1"/>
    <property type="match status" value="1"/>
</dbReference>
<dbReference type="InterPro" id="IPR050765">
    <property type="entry name" value="Riboflavin_Biosynth_HTPR"/>
</dbReference>
<dbReference type="PANTHER" id="PTHR38011:SF7">
    <property type="entry name" value="2,5-DIAMINO-6-RIBOSYLAMINO-4(3H)-PYRIMIDINONE 5'-PHOSPHATE REDUCTASE"/>
    <property type="match status" value="1"/>
</dbReference>
<feature type="active site" description="Proton donor" evidence="13">
    <location>
        <position position="56"/>
    </location>
</feature>
<dbReference type="UniPathway" id="UPA00275">
    <property type="reaction ID" value="UER00401"/>
</dbReference>
<protein>
    <recommendedName>
        <fullName evidence="12">Riboflavin biosynthesis protein RibD</fullName>
    </recommendedName>
    <domain>
        <recommendedName>
            <fullName evidence="12">Diaminohydroxyphosphoribosylaminopyrimidine deaminase</fullName>
            <shortName evidence="12">DRAP deaminase</shortName>
            <ecNumber evidence="12">3.5.4.26</ecNumber>
        </recommendedName>
        <alternativeName>
            <fullName evidence="12">Riboflavin-specific deaminase</fullName>
        </alternativeName>
    </domain>
    <domain>
        <recommendedName>
            <fullName evidence="12">5-amino-6-(5-phosphoribosylamino)uracil reductase</fullName>
            <ecNumber evidence="12">1.1.1.193</ecNumber>
        </recommendedName>
        <alternativeName>
            <fullName evidence="12">HTP reductase</fullName>
        </alternativeName>
    </domain>
</protein>
<proteinExistence type="inferred from homology"/>
<organism evidence="18 19">
    <name type="scientific">Pseudooceanicola atlanticus</name>
    <dbReference type="NCBI Taxonomy" id="1461694"/>
    <lineage>
        <taxon>Bacteria</taxon>
        <taxon>Pseudomonadati</taxon>
        <taxon>Pseudomonadota</taxon>
        <taxon>Alphaproteobacteria</taxon>
        <taxon>Rhodobacterales</taxon>
        <taxon>Paracoccaceae</taxon>
        <taxon>Pseudooceanicola</taxon>
    </lineage>
</organism>
<feature type="binding site" evidence="14">
    <location>
        <position position="204"/>
    </location>
    <ligand>
        <name>NADP(+)</name>
        <dbReference type="ChEBI" id="CHEBI:58349"/>
    </ligand>
</feature>
<feature type="binding site" evidence="15">
    <location>
        <position position="88"/>
    </location>
    <ligand>
        <name>Zn(2+)</name>
        <dbReference type="ChEBI" id="CHEBI:29105"/>
        <note>catalytic</note>
    </ligand>
</feature>
<feature type="binding site" evidence="14">
    <location>
        <position position="174"/>
    </location>
    <ligand>
        <name>NADP(+)</name>
        <dbReference type="ChEBI" id="CHEBI:58349"/>
    </ligand>
</feature>
<dbReference type="PROSITE" id="PS51747">
    <property type="entry name" value="CYT_DCMP_DEAMINASES_2"/>
    <property type="match status" value="1"/>
</dbReference>
<feature type="binding site" evidence="15">
    <location>
        <position position="54"/>
    </location>
    <ligand>
        <name>Zn(2+)</name>
        <dbReference type="ChEBI" id="CHEBI:29105"/>
        <note>catalytic</note>
    </ligand>
</feature>
<dbReference type="InterPro" id="IPR016193">
    <property type="entry name" value="Cytidine_deaminase-like"/>
</dbReference>
<evidence type="ECO:0000313" key="19">
    <source>
        <dbReference type="Proteomes" id="UP000030004"/>
    </source>
</evidence>
<comment type="function">
    <text evidence="1 12">Converts 2,5-diamino-6-(ribosylamino)-4(3h)-pyrimidinone 5'-phosphate into 5-amino-6-(ribosylamino)-2,4(1h,3h)-pyrimidinedione 5'-phosphate.</text>
</comment>
<evidence type="ECO:0000256" key="3">
    <source>
        <dbReference type="ARBA" id="ARBA00004910"/>
    </source>
</evidence>
<sequence length="368" mass="38652">MATEAEDRRFLRLALSLGRRGMGQTWPNPAVGCVIVKDGRVLGRGTTAPGGRPHAEPQALAQAGEGARGATAYVSLEPCAHHGQTPPCTDALIAAGVARVVAPLADTDARVAGQGFAALREAGIEVSTGLCVDEAEEDHAGFFMRTELGRPFVTLKLASSFDGRIATATGDSQWITGPQARRLVHMMRHRHDAVMVGAGTARADDPSLTVRDMGVERQPVRVVISRRLDLPLMSNLARTAKEVPVWLCHGSDADPALREAWEGVGARLLSCDVSGGQLDPLSVLQALGNEGLTRVFCEGGGALAAALLNADLVDRLVGMTAGVTIGAEGLPSLGALGLARLAEAPRFTLRESRVLGGDVLHVWDRPRA</sequence>
<feature type="domain" description="CMP/dCMP-type deaminase" evidence="17">
    <location>
        <begin position="5"/>
        <end position="127"/>
    </location>
</feature>
<comment type="catalytic activity">
    <reaction evidence="12">
        <text>2,5-diamino-6-hydroxy-4-(5-phosphoribosylamino)-pyrimidine + H2O + H(+) = 5-amino-6-(5-phospho-D-ribosylamino)uracil + NH4(+)</text>
        <dbReference type="Rhea" id="RHEA:21868"/>
        <dbReference type="ChEBI" id="CHEBI:15377"/>
        <dbReference type="ChEBI" id="CHEBI:15378"/>
        <dbReference type="ChEBI" id="CHEBI:28938"/>
        <dbReference type="ChEBI" id="CHEBI:58453"/>
        <dbReference type="ChEBI" id="CHEBI:58614"/>
        <dbReference type="EC" id="3.5.4.26"/>
    </reaction>
</comment>
<keyword evidence="12" id="KW-0378">Hydrolase</keyword>
<gene>
    <name evidence="18" type="ORF">ATO9_11990</name>
</gene>
<dbReference type="InterPro" id="IPR002734">
    <property type="entry name" value="RibDG_C"/>
</dbReference>
<comment type="similarity">
    <text evidence="4 12">In the N-terminal section; belongs to the cytidine and deoxycytidylate deaminase family.</text>
</comment>
<evidence type="ECO:0000256" key="16">
    <source>
        <dbReference type="SAM" id="MobiDB-lite"/>
    </source>
</evidence>
<feature type="binding site" evidence="14">
    <location>
        <position position="200"/>
    </location>
    <ligand>
        <name>NADP(+)</name>
        <dbReference type="ChEBI" id="CHEBI:58349"/>
    </ligand>
</feature>
<keyword evidence="11" id="KW-0511">Multifunctional enzyme</keyword>
<feature type="binding site" evidence="14">
    <location>
        <position position="211"/>
    </location>
    <ligand>
        <name>substrate</name>
    </ligand>
</feature>
<feature type="binding site" evidence="14">
    <location>
        <position position="208"/>
    </location>
    <ligand>
        <name>substrate</name>
    </ligand>
</feature>
<dbReference type="Pfam" id="PF01872">
    <property type="entry name" value="RibD_C"/>
    <property type="match status" value="1"/>
</dbReference>
<evidence type="ECO:0000256" key="7">
    <source>
        <dbReference type="ARBA" id="ARBA00022723"/>
    </source>
</evidence>
<evidence type="ECO:0000256" key="10">
    <source>
        <dbReference type="ARBA" id="ARBA00023002"/>
    </source>
</evidence>
<evidence type="ECO:0000256" key="13">
    <source>
        <dbReference type="PIRSR" id="PIRSR006769-1"/>
    </source>
</evidence>
<dbReference type="NCBIfam" id="TIGR00227">
    <property type="entry name" value="ribD_Cterm"/>
    <property type="match status" value="1"/>
</dbReference>
<feature type="binding site" evidence="14">
    <location>
        <position position="188"/>
    </location>
    <ligand>
        <name>substrate</name>
    </ligand>
</feature>
<dbReference type="InterPro" id="IPR011549">
    <property type="entry name" value="RibD_C"/>
</dbReference>
<dbReference type="PIRSF" id="PIRSF006769">
    <property type="entry name" value="RibD"/>
    <property type="match status" value="1"/>
</dbReference>
<feature type="binding site" evidence="14">
    <location>
        <position position="298"/>
    </location>
    <ligand>
        <name>substrate</name>
    </ligand>
</feature>
<name>A0A0A0EGT3_9RHOB</name>
<evidence type="ECO:0000313" key="18">
    <source>
        <dbReference type="EMBL" id="KGM48362.1"/>
    </source>
</evidence>
<keyword evidence="6 12" id="KW-0686">Riboflavin biosynthesis</keyword>
<evidence type="ECO:0000256" key="8">
    <source>
        <dbReference type="ARBA" id="ARBA00022833"/>
    </source>
</evidence>
<dbReference type="InterPro" id="IPR024072">
    <property type="entry name" value="DHFR-like_dom_sf"/>
</dbReference>
<comment type="pathway">
    <text evidence="3 12">Cofactor biosynthesis; riboflavin biosynthesis; 5-amino-6-(D-ribitylamino)uracil from GTP: step 3/4.</text>
</comment>
<evidence type="ECO:0000256" key="5">
    <source>
        <dbReference type="ARBA" id="ARBA00007417"/>
    </source>
</evidence>
<dbReference type="SUPFAM" id="SSF53597">
    <property type="entry name" value="Dihydrofolate reductase-like"/>
    <property type="match status" value="1"/>
</dbReference>
<evidence type="ECO:0000256" key="9">
    <source>
        <dbReference type="ARBA" id="ARBA00022857"/>
    </source>
</evidence>
<dbReference type="AlphaFoldDB" id="A0A0A0EGT3"/>
<dbReference type="EMBL" id="AQQX01000004">
    <property type="protein sequence ID" value="KGM48362.1"/>
    <property type="molecule type" value="Genomic_DNA"/>
</dbReference>
<comment type="similarity">
    <text evidence="5 12">In the C-terminal section; belongs to the HTP reductase family.</text>
</comment>
<comment type="cofactor">
    <cofactor evidence="12 15">
        <name>Zn(2+)</name>
        <dbReference type="ChEBI" id="CHEBI:29105"/>
    </cofactor>
    <text evidence="12 15">Binds 1 zinc ion.</text>
</comment>
<accession>A0A0A0EGT3</accession>
<keyword evidence="8 12" id="KW-0862">Zinc</keyword>
<feature type="binding site" evidence="14">
    <location>
        <position position="172"/>
    </location>
    <ligand>
        <name>substrate</name>
    </ligand>
</feature>
<evidence type="ECO:0000256" key="6">
    <source>
        <dbReference type="ARBA" id="ARBA00022619"/>
    </source>
</evidence>
<dbReference type="OrthoDB" id="9800865at2"/>
<comment type="pathway">
    <text evidence="2 12">Cofactor biosynthesis; riboflavin biosynthesis; 5-amino-6-(D-ribitylamino)uracil from GTP: step 2/4.</text>
</comment>
<dbReference type="Proteomes" id="UP000030004">
    <property type="component" value="Unassembled WGS sequence"/>
</dbReference>
<keyword evidence="10 12" id="KW-0560">Oxidoreductase</keyword>
<reference evidence="18 19" key="1">
    <citation type="journal article" date="2015" name="Antonie Van Leeuwenhoek">
        <title>Pseudooceanicola atlanticus gen. nov. sp. nov., isolated from surface seawater of the Atlantic Ocean and reclassification of Oceanicola batsensis, Oceanicola marinus, Oceanicola nitratireducens, Oceanicola nanhaiensis, Oceanicola antarcticus and Oceanicola flagellatus, as Pseudooceanicola batsensis comb. nov., Pseudooceanicola marinus comb. nov., Pseudooceanicola nitratireducens comb. nov., Pseudooceanicola nanhaiensis comb. nov., Pseudooceanicola antarcticus comb. nov., and Pseudooceanicola flagellatus comb. nov.</title>
        <authorList>
            <person name="Lai Q."/>
            <person name="Li G."/>
            <person name="Liu X."/>
            <person name="Du Y."/>
            <person name="Sun F."/>
            <person name="Shao Z."/>
        </authorList>
    </citation>
    <scope>NUCLEOTIDE SEQUENCE [LARGE SCALE GENOMIC DNA]</scope>
    <source>
        <strain evidence="18 19">22II-s11g</strain>
    </source>
</reference>
<dbReference type="RefSeq" id="WP_052418269.1">
    <property type="nucleotide sequence ID" value="NZ_AQQX01000004.1"/>
</dbReference>
<evidence type="ECO:0000259" key="17">
    <source>
        <dbReference type="PROSITE" id="PS51747"/>
    </source>
</evidence>
<keyword evidence="9 12" id="KW-0521">NADP</keyword>
<evidence type="ECO:0000256" key="2">
    <source>
        <dbReference type="ARBA" id="ARBA00004882"/>
    </source>
</evidence>
<feature type="region of interest" description="Disordered" evidence="16">
    <location>
        <begin position="44"/>
        <end position="63"/>
    </location>
</feature>
<dbReference type="GO" id="GO:0050661">
    <property type="term" value="F:NADP binding"/>
    <property type="evidence" value="ECO:0007669"/>
    <property type="project" value="InterPro"/>
</dbReference>
<dbReference type="STRING" id="1461694.ATO9_11990"/>
<dbReference type="Gene3D" id="3.40.140.10">
    <property type="entry name" value="Cytidine Deaminase, domain 2"/>
    <property type="match status" value="1"/>
</dbReference>
<dbReference type="NCBIfam" id="TIGR00326">
    <property type="entry name" value="eubact_ribD"/>
    <property type="match status" value="1"/>
</dbReference>
<evidence type="ECO:0000256" key="11">
    <source>
        <dbReference type="ARBA" id="ARBA00023268"/>
    </source>
</evidence>
<keyword evidence="19" id="KW-1185">Reference proteome</keyword>
<dbReference type="GO" id="GO:0009231">
    <property type="term" value="P:riboflavin biosynthetic process"/>
    <property type="evidence" value="ECO:0007669"/>
    <property type="project" value="UniProtKB-UniPathway"/>
</dbReference>
<comment type="catalytic activity">
    <reaction evidence="12">
        <text>5-amino-6-(5-phospho-D-ribitylamino)uracil + NADP(+) = 5-amino-6-(5-phospho-D-ribosylamino)uracil + NADPH + H(+)</text>
        <dbReference type="Rhea" id="RHEA:17845"/>
        <dbReference type="ChEBI" id="CHEBI:15378"/>
        <dbReference type="ChEBI" id="CHEBI:57783"/>
        <dbReference type="ChEBI" id="CHEBI:58349"/>
        <dbReference type="ChEBI" id="CHEBI:58421"/>
        <dbReference type="ChEBI" id="CHEBI:58453"/>
        <dbReference type="EC" id="1.1.1.193"/>
    </reaction>
</comment>
<dbReference type="Pfam" id="PF00383">
    <property type="entry name" value="dCMP_cyt_deam_1"/>
    <property type="match status" value="1"/>
</dbReference>
<feature type="binding site" evidence="14">
    <location>
        <position position="158"/>
    </location>
    <ligand>
        <name>NADP(+)</name>
        <dbReference type="ChEBI" id="CHEBI:58349"/>
    </ligand>
</feature>
<evidence type="ECO:0000256" key="1">
    <source>
        <dbReference type="ARBA" id="ARBA00002151"/>
    </source>
</evidence>
<feature type="binding site" evidence="14">
    <location>
        <begin position="300"/>
        <end position="306"/>
    </location>
    <ligand>
        <name>NADP(+)</name>
        <dbReference type="ChEBI" id="CHEBI:58349"/>
    </ligand>
</feature>
<dbReference type="eggNOG" id="COG0117">
    <property type="taxonomic scope" value="Bacteria"/>
</dbReference>
<comment type="caution">
    <text evidence="18">The sequence shown here is derived from an EMBL/GenBank/DDBJ whole genome shotgun (WGS) entry which is preliminary data.</text>
</comment>
<evidence type="ECO:0000256" key="12">
    <source>
        <dbReference type="PIRNR" id="PIRNR006769"/>
    </source>
</evidence>
<evidence type="ECO:0000256" key="4">
    <source>
        <dbReference type="ARBA" id="ARBA00005259"/>
    </source>
</evidence>
<dbReference type="EC" id="1.1.1.193" evidence="12"/>
<dbReference type="CDD" id="cd01284">
    <property type="entry name" value="Riboflavin_deaminase-reductase"/>
    <property type="match status" value="1"/>
</dbReference>
<dbReference type="InterPro" id="IPR016192">
    <property type="entry name" value="APOBEC/CMP_deaminase_Zn-bd"/>
</dbReference>
<dbReference type="GO" id="GO:0008270">
    <property type="term" value="F:zinc ion binding"/>
    <property type="evidence" value="ECO:0007669"/>
    <property type="project" value="InterPro"/>
</dbReference>
<dbReference type="EC" id="3.5.4.26" evidence="12"/>
<keyword evidence="7 12" id="KW-0479">Metal-binding</keyword>